<accession>A0A7I9WEN0</accession>
<protein>
    <recommendedName>
        <fullName evidence="1">DUF732 domain-containing protein</fullName>
    </recommendedName>
</protein>
<reference evidence="2 3" key="1">
    <citation type="journal article" date="2019" name="Emerg. Microbes Infect.">
        <title>Comprehensive subspecies identification of 175 nontuberculous mycobacteria species based on 7547 genomic profiles.</title>
        <authorList>
            <person name="Matsumoto Y."/>
            <person name="Kinjo T."/>
            <person name="Motooka D."/>
            <person name="Nabeya D."/>
            <person name="Jung N."/>
            <person name="Uechi K."/>
            <person name="Horii T."/>
            <person name="Iida T."/>
            <person name="Fujita J."/>
            <person name="Nakamura S."/>
        </authorList>
    </citation>
    <scope>NUCLEOTIDE SEQUENCE [LARGE SCALE GENOMIC DNA]</scope>
    <source>
        <strain evidence="2 3">JCM 6377</strain>
    </source>
</reference>
<dbReference type="InterPro" id="IPR007969">
    <property type="entry name" value="DUF732"/>
</dbReference>
<feature type="domain" description="DUF732" evidence="1">
    <location>
        <begin position="44"/>
        <end position="109"/>
    </location>
</feature>
<name>A0A7I9WEN0_MYCAG</name>
<evidence type="ECO:0000313" key="2">
    <source>
        <dbReference type="EMBL" id="GFG55790.1"/>
    </source>
</evidence>
<gene>
    <name evidence="2" type="ORF">MAGR_72310</name>
</gene>
<dbReference type="RefSeq" id="WP_163701706.1">
    <property type="nucleotide sequence ID" value="NZ_BLKS01000004.1"/>
</dbReference>
<evidence type="ECO:0000313" key="3">
    <source>
        <dbReference type="Proteomes" id="UP000465302"/>
    </source>
</evidence>
<dbReference type="Pfam" id="PF05305">
    <property type="entry name" value="DUF732"/>
    <property type="match status" value="1"/>
</dbReference>
<dbReference type="AlphaFoldDB" id="A0A7I9WEN0"/>
<sequence>MPHRADTRSASMRATASKAARALAVPFAAGAVALGVAAPAAADTSSYIQALQPRYNFMSESELMSAGNTVCTMTRSGHPASNIIPTLVDHYGVSVSAAYEIIVNAINHLGC</sequence>
<proteinExistence type="predicted"/>
<dbReference type="EMBL" id="BLKS01000004">
    <property type="protein sequence ID" value="GFG55790.1"/>
    <property type="molecule type" value="Genomic_DNA"/>
</dbReference>
<organism evidence="2 3">
    <name type="scientific">Mycolicibacterium agri</name>
    <name type="common">Mycobacterium agri</name>
    <dbReference type="NCBI Taxonomy" id="36811"/>
    <lineage>
        <taxon>Bacteria</taxon>
        <taxon>Bacillati</taxon>
        <taxon>Actinomycetota</taxon>
        <taxon>Actinomycetes</taxon>
        <taxon>Mycobacteriales</taxon>
        <taxon>Mycobacteriaceae</taxon>
        <taxon>Mycolicibacterium</taxon>
    </lineage>
</organism>
<dbReference type="Proteomes" id="UP000465302">
    <property type="component" value="Unassembled WGS sequence"/>
</dbReference>
<comment type="caution">
    <text evidence="2">The sequence shown here is derived from an EMBL/GenBank/DDBJ whole genome shotgun (WGS) entry which is preliminary data.</text>
</comment>
<evidence type="ECO:0000259" key="1">
    <source>
        <dbReference type="Pfam" id="PF05305"/>
    </source>
</evidence>